<organism evidence="1 2">
    <name type="scientific">Angomonas deanei</name>
    <dbReference type="NCBI Taxonomy" id="59799"/>
    <lineage>
        <taxon>Eukaryota</taxon>
        <taxon>Discoba</taxon>
        <taxon>Euglenozoa</taxon>
        <taxon>Kinetoplastea</taxon>
        <taxon>Metakinetoplastina</taxon>
        <taxon>Trypanosomatida</taxon>
        <taxon>Trypanosomatidae</taxon>
        <taxon>Strigomonadinae</taxon>
        <taxon>Angomonas</taxon>
    </lineage>
</organism>
<reference evidence="1 2" key="1">
    <citation type="submission" date="2020-08" db="EMBL/GenBank/DDBJ databases">
        <authorList>
            <person name="Newling K."/>
            <person name="Davey J."/>
            <person name="Forrester S."/>
        </authorList>
    </citation>
    <scope>NUCLEOTIDE SEQUENCE [LARGE SCALE GENOMIC DNA]</scope>
    <source>
        <strain evidence="2">Crithidia deanei Carvalho (ATCC PRA-265)</strain>
    </source>
</reference>
<sequence>MSGINLDDLEKKVESLSQSKVFDSTINDAVQEVLKTIASAEAEGNSETKTRLILLKCKATLVLPSVSKEVEQDLQAVLKRQPDLCEVWIDLAECYLRRNAFGEAENALNNALRVDAKCTAALCKLSQVQRNRCSEAGLTIAQKKELLKDSVQKAHTAVGIDFSSSEAWVALALATLAQLSIEQTSYTGVKRAAAAIRKACENCDNDPDIHFNKGVIESLLGYFGVAACSFSRAASLDQHRLQGAKYLCHTNFSVVNRASNRIKLLKTIGKTELKRFTDIATKSMTTSDKQTFVVVVADILTEPSMQPLSLLTVNAVGEFQIVLLYNISPTVFRIGQCLTFSSPEGTAEVCHAIPPLPLIDNASLELTIRHYYVNPELLKVNGNGLHRSAYVGLQMSSRLFA</sequence>
<dbReference type="AlphaFoldDB" id="A0A7G2CF01"/>
<keyword evidence="2" id="KW-1185">Reference proteome</keyword>
<dbReference type="InterPro" id="IPR011990">
    <property type="entry name" value="TPR-like_helical_dom_sf"/>
</dbReference>
<evidence type="ECO:0000313" key="1">
    <source>
        <dbReference type="EMBL" id="CAD2217915.1"/>
    </source>
</evidence>
<dbReference type="VEuPathDB" id="TriTrypDB:ADEAN_000540100"/>
<dbReference type="EMBL" id="LR877154">
    <property type="protein sequence ID" value="CAD2217915.1"/>
    <property type="molecule type" value="Genomic_DNA"/>
</dbReference>
<gene>
    <name evidence="1" type="ORF">ADEAN_000540100</name>
</gene>
<dbReference type="SUPFAM" id="SSF48452">
    <property type="entry name" value="TPR-like"/>
    <property type="match status" value="1"/>
</dbReference>
<dbReference type="Proteomes" id="UP000515908">
    <property type="component" value="Chromosome 10"/>
</dbReference>
<accession>A0A7G2CF01</accession>
<dbReference type="Gene3D" id="1.25.40.10">
    <property type="entry name" value="Tetratricopeptide repeat domain"/>
    <property type="match status" value="1"/>
</dbReference>
<evidence type="ECO:0008006" key="3">
    <source>
        <dbReference type="Google" id="ProtNLM"/>
    </source>
</evidence>
<protein>
    <recommendedName>
        <fullName evidence="3">Tetratricopeptide repeat</fullName>
    </recommendedName>
</protein>
<evidence type="ECO:0000313" key="2">
    <source>
        <dbReference type="Proteomes" id="UP000515908"/>
    </source>
</evidence>
<proteinExistence type="predicted"/>
<name>A0A7G2CF01_9TRYP</name>